<proteinExistence type="predicted"/>
<evidence type="ECO:0000259" key="1">
    <source>
        <dbReference type="Pfam" id="PF14111"/>
    </source>
</evidence>
<keyword evidence="3" id="KW-1185">Reference proteome</keyword>
<name>A0A822Y0V0_NELNU</name>
<sequence length="251" mass="28572">MDESSKAKRSLNGLSLKATEKQKLEEKVINKKEWKRARRVSLDEQRDDGGDKQGELNALELCLHATVLGENVPVEVVKAKAAIMWKVEKKVDIQSIGNGFFFITFESKDDYNLVLDKGPWLVNERYLVFMKWKLGFNPLKACIEEANVWVRLLPHLPLEFSTKKHLSHVLRDVGEVVKLDENTEKYPTLFPRVCVTINLTKQLVLEIPITAGGRDSTINVMYENLDDELCIGCGYVGHKPYNCPDIILDEG</sequence>
<gene>
    <name evidence="2" type="ORF">HUJ06_026363</name>
</gene>
<dbReference type="PANTHER" id="PTHR31286">
    <property type="entry name" value="GLYCINE-RICH CELL WALL STRUCTURAL PROTEIN 1.8-LIKE"/>
    <property type="match status" value="1"/>
</dbReference>
<evidence type="ECO:0000313" key="3">
    <source>
        <dbReference type="Proteomes" id="UP000607653"/>
    </source>
</evidence>
<dbReference type="Pfam" id="PF14111">
    <property type="entry name" value="DUF4283"/>
    <property type="match status" value="1"/>
</dbReference>
<protein>
    <recommendedName>
        <fullName evidence="1">DUF4283 domain-containing protein</fullName>
    </recommendedName>
</protein>
<dbReference type="PANTHER" id="PTHR31286:SF180">
    <property type="entry name" value="OS10G0362600 PROTEIN"/>
    <property type="match status" value="1"/>
</dbReference>
<evidence type="ECO:0000313" key="2">
    <source>
        <dbReference type="EMBL" id="DAD24899.1"/>
    </source>
</evidence>
<reference evidence="2 3" key="1">
    <citation type="journal article" date="2020" name="Mol. Biol. Evol.">
        <title>Distinct Expression and Methylation Patterns for Genes with Different Fates following a Single Whole-Genome Duplication in Flowering Plants.</title>
        <authorList>
            <person name="Shi T."/>
            <person name="Rahmani R.S."/>
            <person name="Gugger P.F."/>
            <person name="Wang M."/>
            <person name="Li H."/>
            <person name="Zhang Y."/>
            <person name="Li Z."/>
            <person name="Wang Q."/>
            <person name="Van de Peer Y."/>
            <person name="Marchal K."/>
            <person name="Chen J."/>
        </authorList>
    </citation>
    <scope>NUCLEOTIDE SEQUENCE [LARGE SCALE GENOMIC DNA]</scope>
    <source>
        <tissue evidence="2">Leaf</tissue>
    </source>
</reference>
<organism evidence="2 3">
    <name type="scientific">Nelumbo nucifera</name>
    <name type="common">Sacred lotus</name>
    <dbReference type="NCBI Taxonomy" id="4432"/>
    <lineage>
        <taxon>Eukaryota</taxon>
        <taxon>Viridiplantae</taxon>
        <taxon>Streptophyta</taxon>
        <taxon>Embryophyta</taxon>
        <taxon>Tracheophyta</taxon>
        <taxon>Spermatophyta</taxon>
        <taxon>Magnoliopsida</taxon>
        <taxon>Proteales</taxon>
        <taxon>Nelumbonaceae</taxon>
        <taxon>Nelumbo</taxon>
    </lineage>
</organism>
<dbReference type="AlphaFoldDB" id="A0A822Y0V0"/>
<dbReference type="EMBL" id="DUZY01000001">
    <property type="protein sequence ID" value="DAD24899.1"/>
    <property type="molecule type" value="Genomic_DNA"/>
</dbReference>
<accession>A0A822Y0V0</accession>
<feature type="domain" description="DUF4283" evidence="1">
    <location>
        <begin position="57"/>
        <end position="138"/>
    </location>
</feature>
<dbReference type="InterPro" id="IPR040256">
    <property type="entry name" value="At4g02000-like"/>
</dbReference>
<dbReference type="InterPro" id="IPR025558">
    <property type="entry name" value="DUF4283"/>
</dbReference>
<comment type="caution">
    <text evidence="2">The sequence shown here is derived from an EMBL/GenBank/DDBJ whole genome shotgun (WGS) entry which is preliminary data.</text>
</comment>
<dbReference type="Proteomes" id="UP000607653">
    <property type="component" value="Unassembled WGS sequence"/>
</dbReference>